<keyword evidence="1" id="KW-0067">ATP-binding</keyword>
<evidence type="ECO:0000313" key="2">
    <source>
        <dbReference type="Proteomes" id="UP000236959"/>
    </source>
</evidence>
<dbReference type="SUPFAM" id="SSF52540">
    <property type="entry name" value="P-loop containing nucleoside triphosphate hydrolases"/>
    <property type="match status" value="1"/>
</dbReference>
<keyword evidence="1" id="KW-0547">Nucleotide-binding</keyword>
<dbReference type="Gene3D" id="3.40.50.300">
    <property type="entry name" value="P-loop containing nucleotide triphosphate hydrolases"/>
    <property type="match status" value="1"/>
</dbReference>
<dbReference type="OrthoDB" id="7357206at2"/>
<dbReference type="AlphaFoldDB" id="A0A2S3URH1"/>
<proteinExistence type="predicted"/>
<protein>
    <submittedName>
        <fullName evidence="1">DnaB helicase-like protein</fullName>
    </submittedName>
</protein>
<organism evidence="1 2">
    <name type="scientific">Roseibium marinum</name>
    <dbReference type="NCBI Taxonomy" id="281252"/>
    <lineage>
        <taxon>Bacteria</taxon>
        <taxon>Pseudomonadati</taxon>
        <taxon>Pseudomonadota</taxon>
        <taxon>Alphaproteobacteria</taxon>
        <taxon>Hyphomicrobiales</taxon>
        <taxon>Stappiaceae</taxon>
        <taxon>Roseibium</taxon>
    </lineage>
</organism>
<dbReference type="Proteomes" id="UP000236959">
    <property type="component" value="Unassembled WGS sequence"/>
</dbReference>
<keyword evidence="2" id="KW-1185">Reference proteome</keyword>
<name>A0A2S3URH1_9HYPH</name>
<dbReference type="EMBL" id="PPCN01000007">
    <property type="protein sequence ID" value="POF30160.1"/>
    <property type="molecule type" value="Genomic_DNA"/>
</dbReference>
<gene>
    <name evidence="1" type="ORF">CLV41_107187</name>
</gene>
<dbReference type="RefSeq" id="WP_103223636.1">
    <property type="nucleotide sequence ID" value="NZ_PPCN01000007.1"/>
</dbReference>
<dbReference type="InterPro" id="IPR027417">
    <property type="entry name" value="P-loop_NTPase"/>
</dbReference>
<keyword evidence="1" id="KW-0378">Hydrolase</keyword>
<reference evidence="1 2" key="1">
    <citation type="submission" date="2018-01" db="EMBL/GenBank/DDBJ databases">
        <title>Genomic Encyclopedia of Archaeal and Bacterial Type Strains, Phase II (KMG-II): from individual species to whole genera.</title>
        <authorList>
            <person name="Goeker M."/>
        </authorList>
    </citation>
    <scope>NUCLEOTIDE SEQUENCE [LARGE SCALE GENOMIC DNA]</scope>
    <source>
        <strain evidence="1 2">DSM 17023</strain>
    </source>
</reference>
<dbReference type="NCBIfam" id="NF004629">
    <property type="entry name" value="PRK05973.1"/>
    <property type="match status" value="1"/>
</dbReference>
<accession>A0A2S3URH1</accession>
<sequence length="237" mass="26393">MTLSAPVFQLKRRAKLLARQENIPLSTALDRIARQEGFAHWSLLAARLSGHSPSRVTISRLENGDLALLGARPGQGKTLMGLRLLLDAAREGRKAVLFSLEFTEKTAREYLANLGDDPRGPADRLSVVTSEDISSDFIMEYLDSAPSGTIALIDYLQILDQRRSKPDLAVQVRSLRAFARQRGIILAFLSQIDRSYDPGVKPLPDMEDIRLPNRLDLSLFSKAWFLHGGKVRFQSAP</sequence>
<comment type="caution">
    <text evidence="1">The sequence shown here is derived from an EMBL/GenBank/DDBJ whole genome shotgun (WGS) entry which is preliminary data.</text>
</comment>
<dbReference type="GO" id="GO:0004386">
    <property type="term" value="F:helicase activity"/>
    <property type="evidence" value="ECO:0007669"/>
    <property type="project" value="UniProtKB-KW"/>
</dbReference>
<evidence type="ECO:0000313" key="1">
    <source>
        <dbReference type="EMBL" id="POF30160.1"/>
    </source>
</evidence>
<keyword evidence="1" id="KW-0347">Helicase</keyword>